<dbReference type="GO" id="GO:0016747">
    <property type="term" value="F:acyltransferase activity, transferring groups other than amino-acyl groups"/>
    <property type="evidence" value="ECO:0007669"/>
    <property type="project" value="InterPro"/>
</dbReference>
<dbReference type="InterPro" id="IPR050832">
    <property type="entry name" value="Bact_Acetyltransf"/>
</dbReference>
<comment type="caution">
    <text evidence="4">The sequence shown here is derived from an EMBL/GenBank/DDBJ whole genome shotgun (WGS) entry which is preliminary data.</text>
</comment>
<evidence type="ECO:0000313" key="5">
    <source>
        <dbReference type="Proteomes" id="UP000635726"/>
    </source>
</evidence>
<keyword evidence="5" id="KW-1185">Reference proteome</keyword>
<organism evidence="4 5">
    <name type="scientific">Deinococcus aquiradiocola</name>
    <dbReference type="NCBI Taxonomy" id="393059"/>
    <lineage>
        <taxon>Bacteria</taxon>
        <taxon>Thermotogati</taxon>
        <taxon>Deinococcota</taxon>
        <taxon>Deinococci</taxon>
        <taxon>Deinococcales</taxon>
        <taxon>Deinococcaceae</taxon>
        <taxon>Deinococcus</taxon>
    </lineage>
</organism>
<reference evidence="4" key="2">
    <citation type="submission" date="2020-09" db="EMBL/GenBank/DDBJ databases">
        <authorList>
            <person name="Sun Q."/>
            <person name="Ohkuma M."/>
        </authorList>
    </citation>
    <scope>NUCLEOTIDE SEQUENCE</scope>
    <source>
        <strain evidence="4">JCM 14371</strain>
    </source>
</reference>
<evidence type="ECO:0000256" key="2">
    <source>
        <dbReference type="ARBA" id="ARBA00023315"/>
    </source>
</evidence>
<protein>
    <submittedName>
        <fullName evidence="4">GNAT family N-acetyltransferase</fullName>
    </submittedName>
</protein>
<evidence type="ECO:0000313" key="4">
    <source>
        <dbReference type="EMBL" id="GGJ89393.1"/>
    </source>
</evidence>
<feature type="domain" description="N-acetyltransferase" evidence="3">
    <location>
        <begin position="3"/>
        <end position="144"/>
    </location>
</feature>
<gene>
    <name evidence="4" type="ORF">GCM10008939_36750</name>
</gene>
<dbReference type="PANTHER" id="PTHR43877">
    <property type="entry name" value="AMINOALKYLPHOSPHONATE N-ACETYLTRANSFERASE-RELATED-RELATED"/>
    <property type="match status" value="1"/>
</dbReference>
<dbReference type="Pfam" id="PF00583">
    <property type="entry name" value="Acetyltransf_1"/>
    <property type="match status" value="1"/>
</dbReference>
<proteinExistence type="predicted"/>
<dbReference type="Proteomes" id="UP000635726">
    <property type="component" value="Unassembled WGS sequence"/>
</dbReference>
<dbReference type="Gene3D" id="3.40.630.30">
    <property type="match status" value="1"/>
</dbReference>
<keyword evidence="2" id="KW-0012">Acyltransferase</keyword>
<keyword evidence="1" id="KW-0808">Transferase</keyword>
<dbReference type="SUPFAM" id="SSF55729">
    <property type="entry name" value="Acyl-CoA N-acyltransferases (Nat)"/>
    <property type="match status" value="2"/>
</dbReference>
<reference evidence="4" key="1">
    <citation type="journal article" date="2014" name="Int. J. Syst. Evol. Microbiol.">
        <title>Complete genome sequence of Corynebacterium casei LMG S-19264T (=DSM 44701T), isolated from a smear-ripened cheese.</title>
        <authorList>
            <consortium name="US DOE Joint Genome Institute (JGI-PGF)"/>
            <person name="Walter F."/>
            <person name="Albersmeier A."/>
            <person name="Kalinowski J."/>
            <person name="Ruckert C."/>
        </authorList>
    </citation>
    <scope>NUCLEOTIDE SEQUENCE</scope>
    <source>
        <strain evidence="4">JCM 14371</strain>
    </source>
</reference>
<dbReference type="EMBL" id="BMOE01000024">
    <property type="protein sequence ID" value="GGJ89393.1"/>
    <property type="molecule type" value="Genomic_DNA"/>
</dbReference>
<accession>A0A917UW13</accession>
<dbReference type="RefSeq" id="WP_188964778.1">
    <property type="nucleotide sequence ID" value="NZ_BMOE01000024.1"/>
</dbReference>
<sequence>MSITVRPATPADTHTLALLLNSGQEPHFHTTAAHLNATLARTAGHRLISEQDGQLTGSLSLSFPDFHPQHVWVNLCTHPDHRDHGTARALLDAARPAITASGRTRLWTSVRADYLGTGPDLEALGFREVHRTFGGGFRMTDAAHPPTPADRLEARLAQAGVQLRPAAPLRHDPRLAALYAAHHADKMTAEPTIPAASPTHDDPDTLWDAGWVAVRGEGTVDPDVVGLALPERSRLDAWNAVLLVRPGERRQGIGTALQARVCASLHAQGLTFLNTAGVGRDHAYLGVLRRLGADIEPAWLAFEATP</sequence>
<dbReference type="AlphaFoldDB" id="A0A917UW13"/>
<dbReference type="InterPro" id="IPR016181">
    <property type="entry name" value="Acyl_CoA_acyltransferase"/>
</dbReference>
<evidence type="ECO:0000256" key="1">
    <source>
        <dbReference type="ARBA" id="ARBA00022679"/>
    </source>
</evidence>
<dbReference type="InterPro" id="IPR000182">
    <property type="entry name" value="GNAT_dom"/>
</dbReference>
<dbReference type="PROSITE" id="PS51186">
    <property type="entry name" value="GNAT"/>
    <property type="match status" value="1"/>
</dbReference>
<name>A0A917UW13_9DEIO</name>
<dbReference type="CDD" id="cd04301">
    <property type="entry name" value="NAT_SF"/>
    <property type="match status" value="1"/>
</dbReference>
<dbReference type="PANTHER" id="PTHR43877:SF1">
    <property type="entry name" value="ACETYLTRANSFERASE"/>
    <property type="match status" value="1"/>
</dbReference>
<evidence type="ECO:0000259" key="3">
    <source>
        <dbReference type="PROSITE" id="PS51186"/>
    </source>
</evidence>